<evidence type="ECO:0000256" key="2">
    <source>
        <dbReference type="RuleBase" id="RU000411"/>
    </source>
</evidence>
<dbReference type="WBParaSite" id="TCNE_0001527701-mRNA-1">
    <property type="protein sequence ID" value="TCNE_0001527701-mRNA-1"/>
    <property type="gene ID" value="TCNE_0001527701"/>
</dbReference>
<dbReference type="InterPro" id="IPR042178">
    <property type="entry name" value="Serpin_sf_1"/>
</dbReference>
<feature type="domain" description="Serpin" evidence="4">
    <location>
        <begin position="42"/>
        <end position="400"/>
    </location>
</feature>
<evidence type="ECO:0000256" key="3">
    <source>
        <dbReference type="SAM" id="SignalP"/>
    </source>
</evidence>
<proteinExistence type="inferred from homology"/>
<sequence length="400" mass="44735">MRPSIRHSLVSLLVLLFSWAYSNGEYCCGLSKLDVTQADFALNLLRKSGADEGALKSAILSPFSIAVALAMTYVGAEGSTYDQMNRVLAGGASDEDFNEHFGRLMHDLSQPNAGYQLSSANKLFIKEGFNLKQAFIDTIQTFYQGQLDQVDFSQAVAVANEINGWVENQTNSKITNLVQPDMFSEFTRMVLVNAIYFKGSWRHVFSEYRTTKEVFYETETSSRQVEMMSIKKEFPYFANENVQVLGLPYKNNEVYMYVFLPRDKYGLATFEGSLSGQQMLEMISNATLQDVIVELPKFKLEERFKLVNALKKLGIVDAFDKASANFGGISNEPLFISDVIHKAFIEVNERGTEAAAATAVMMMFASAAVSMLEPVKFVADHPFLFAIVKDGTVLFIGHLY</sequence>
<keyword evidence="6" id="KW-1185">Reference proteome</keyword>
<dbReference type="PANTHER" id="PTHR11461:SF211">
    <property type="entry name" value="GH10112P-RELATED"/>
    <property type="match status" value="1"/>
</dbReference>
<dbReference type="SUPFAM" id="SSF56574">
    <property type="entry name" value="Serpins"/>
    <property type="match status" value="1"/>
</dbReference>
<feature type="chain" id="PRO_5044553584" evidence="3">
    <location>
        <begin position="25"/>
        <end position="400"/>
    </location>
</feature>
<dbReference type="InterPro" id="IPR023795">
    <property type="entry name" value="Serpin_CS"/>
</dbReference>
<evidence type="ECO:0000313" key="6">
    <source>
        <dbReference type="Proteomes" id="UP000050794"/>
    </source>
</evidence>
<dbReference type="Pfam" id="PF00079">
    <property type="entry name" value="Serpin"/>
    <property type="match status" value="1"/>
</dbReference>
<evidence type="ECO:0000259" key="4">
    <source>
        <dbReference type="SMART" id="SM00093"/>
    </source>
</evidence>
<evidence type="ECO:0000256" key="1">
    <source>
        <dbReference type="ARBA" id="ARBA00009500"/>
    </source>
</evidence>
<name>A0A183V3F6_TOXCA</name>
<dbReference type="PROSITE" id="PS00284">
    <property type="entry name" value="SERPIN"/>
    <property type="match status" value="1"/>
</dbReference>
<organism evidence="6 7">
    <name type="scientific">Toxocara canis</name>
    <name type="common">Canine roundworm</name>
    <dbReference type="NCBI Taxonomy" id="6265"/>
    <lineage>
        <taxon>Eukaryota</taxon>
        <taxon>Metazoa</taxon>
        <taxon>Ecdysozoa</taxon>
        <taxon>Nematoda</taxon>
        <taxon>Chromadorea</taxon>
        <taxon>Rhabditida</taxon>
        <taxon>Spirurina</taxon>
        <taxon>Ascaridomorpha</taxon>
        <taxon>Ascaridoidea</taxon>
        <taxon>Toxocaridae</taxon>
        <taxon>Toxocara</taxon>
    </lineage>
</organism>
<evidence type="ECO:0000313" key="5">
    <source>
        <dbReference type="EMBL" id="VDM46597.1"/>
    </source>
</evidence>
<dbReference type="InterPro" id="IPR000215">
    <property type="entry name" value="Serpin_fam"/>
</dbReference>
<dbReference type="InterPro" id="IPR036186">
    <property type="entry name" value="Serpin_sf"/>
</dbReference>
<feature type="signal peptide" evidence="3">
    <location>
        <begin position="1"/>
        <end position="24"/>
    </location>
</feature>
<dbReference type="EMBL" id="UYWY01022748">
    <property type="protein sequence ID" value="VDM46597.1"/>
    <property type="molecule type" value="Genomic_DNA"/>
</dbReference>
<comment type="similarity">
    <text evidence="1 2">Belongs to the serpin family.</text>
</comment>
<accession>A0A183V3F6</accession>
<gene>
    <name evidence="5" type="ORF">TCNE_LOCUS15276</name>
</gene>
<evidence type="ECO:0000313" key="7">
    <source>
        <dbReference type="WBParaSite" id="TCNE_0001527701-mRNA-1"/>
    </source>
</evidence>
<dbReference type="SMART" id="SM00093">
    <property type="entry name" value="SERPIN"/>
    <property type="match status" value="1"/>
</dbReference>
<dbReference type="GO" id="GO:0004867">
    <property type="term" value="F:serine-type endopeptidase inhibitor activity"/>
    <property type="evidence" value="ECO:0007669"/>
    <property type="project" value="InterPro"/>
</dbReference>
<keyword evidence="3" id="KW-0732">Signal</keyword>
<dbReference type="InterPro" id="IPR023796">
    <property type="entry name" value="Serpin_dom"/>
</dbReference>
<protein>
    <submittedName>
        <fullName evidence="7">SERPIN domain-containing protein</fullName>
    </submittedName>
</protein>
<dbReference type="Gene3D" id="2.30.39.10">
    <property type="entry name" value="Alpha-1-antitrypsin, domain 1"/>
    <property type="match status" value="1"/>
</dbReference>
<reference evidence="7" key="1">
    <citation type="submission" date="2016-06" db="UniProtKB">
        <authorList>
            <consortium name="WormBaseParasite"/>
        </authorList>
    </citation>
    <scope>IDENTIFICATION</scope>
</reference>
<reference evidence="5 6" key="2">
    <citation type="submission" date="2018-11" db="EMBL/GenBank/DDBJ databases">
        <authorList>
            <consortium name="Pathogen Informatics"/>
        </authorList>
    </citation>
    <scope>NUCLEOTIDE SEQUENCE [LARGE SCALE GENOMIC DNA]</scope>
</reference>
<dbReference type="Proteomes" id="UP000050794">
    <property type="component" value="Unassembled WGS sequence"/>
</dbReference>
<dbReference type="PANTHER" id="PTHR11461">
    <property type="entry name" value="SERINE PROTEASE INHIBITOR, SERPIN"/>
    <property type="match status" value="1"/>
</dbReference>
<dbReference type="GO" id="GO:0005615">
    <property type="term" value="C:extracellular space"/>
    <property type="evidence" value="ECO:0007669"/>
    <property type="project" value="InterPro"/>
</dbReference>
<dbReference type="InterPro" id="IPR042185">
    <property type="entry name" value="Serpin_sf_2"/>
</dbReference>
<dbReference type="AlphaFoldDB" id="A0A183V3F6"/>
<dbReference type="Gene3D" id="3.30.497.10">
    <property type="entry name" value="Antithrombin, subunit I, domain 2"/>
    <property type="match status" value="1"/>
</dbReference>